<dbReference type="SUPFAM" id="SSF82866">
    <property type="entry name" value="Multidrug efflux transporter AcrB transmembrane domain"/>
    <property type="match status" value="2"/>
</dbReference>
<feature type="transmembrane region" description="Helical" evidence="1">
    <location>
        <begin position="1023"/>
        <end position="1048"/>
    </location>
</feature>
<dbReference type="PANTHER" id="PTHR32063">
    <property type="match status" value="1"/>
</dbReference>
<dbReference type="Gene3D" id="1.20.1640.10">
    <property type="entry name" value="Multidrug efflux transporter AcrB transmembrane domain"/>
    <property type="match status" value="2"/>
</dbReference>
<evidence type="ECO:0000256" key="1">
    <source>
        <dbReference type="SAM" id="Phobius"/>
    </source>
</evidence>
<dbReference type="Proteomes" id="UP001379533">
    <property type="component" value="Chromosome"/>
</dbReference>
<dbReference type="Gene3D" id="3.30.70.1320">
    <property type="entry name" value="Multidrug efflux transporter AcrB pore domain like"/>
    <property type="match status" value="1"/>
</dbReference>
<dbReference type="Pfam" id="PF00873">
    <property type="entry name" value="ACR_tran"/>
    <property type="match status" value="3"/>
</dbReference>
<feature type="transmembrane region" description="Helical" evidence="1">
    <location>
        <begin position="884"/>
        <end position="903"/>
    </location>
</feature>
<name>A0ABZ2KCE7_9BACT</name>
<protein>
    <submittedName>
        <fullName evidence="2">Efflux RND transporter permease subunit</fullName>
    </submittedName>
</protein>
<accession>A0ABZ2KCE7</accession>
<reference evidence="2 3" key="1">
    <citation type="submission" date="2021-12" db="EMBL/GenBank/DDBJ databases">
        <title>Discovery of the Pendulisporaceae a myxobacterial family with distinct sporulation behavior and unique specialized metabolism.</title>
        <authorList>
            <person name="Garcia R."/>
            <person name="Popoff A."/>
            <person name="Bader C.D."/>
            <person name="Loehr J."/>
            <person name="Walesch S."/>
            <person name="Walt C."/>
            <person name="Boldt J."/>
            <person name="Bunk B."/>
            <person name="Haeckl F.J.F.P.J."/>
            <person name="Gunesch A.P."/>
            <person name="Birkelbach J."/>
            <person name="Nuebel U."/>
            <person name="Pietschmann T."/>
            <person name="Bach T."/>
            <person name="Mueller R."/>
        </authorList>
    </citation>
    <scope>NUCLEOTIDE SEQUENCE [LARGE SCALE GENOMIC DNA]</scope>
    <source>
        <strain evidence="2 3">MSr12523</strain>
    </source>
</reference>
<feature type="transmembrane region" description="Helical" evidence="1">
    <location>
        <begin position="510"/>
        <end position="531"/>
    </location>
</feature>
<evidence type="ECO:0000313" key="3">
    <source>
        <dbReference type="Proteomes" id="UP001379533"/>
    </source>
</evidence>
<feature type="transmembrane region" description="Helical" evidence="1">
    <location>
        <begin position="385"/>
        <end position="406"/>
    </location>
</feature>
<feature type="transmembrane region" description="Helical" evidence="1">
    <location>
        <begin position="359"/>
        <end position="379"/>
    </location>
</feature>
<sequence length="1074" mass="115935">MIAPMIARCVTWCARHPWAVLLVALFIATGSEIARRGLADDVVPDLSEPRIGIVVDWMGHPAPEVAAAATSILTDSLRDVTGVHAIRGSTMSGMGYVDVVLESSAHPETVHRAVRERVDGVRRALPAGVRVQVGPAASSTGWVVQYALVPPTQTTGLSVLRKIQDEILRPALLEIPGVAEVATVGGSQQQARIDVDADELRERGVAFTDLTSALKPVFDTGVANPEKLPGLIVKGDGTVRLRDVANLKLSAEMPTGLADVGGTRAVAGIVIARRNANIARLVADVQRTLDRERVKLPHDPKDPGRIEPGFSKEVRLVTVYNRNELATRVHDTLLRALSEEIAAVVLIVLLFLLHWRSALVPLVTLPMVLLLTFAGMWIADVPAAIMSLGGIGIALGIAVDAEVVALEASHRRLEAAGITTHAYSPAILTSLMITVLSFLPVFTFTGETGRLLQPLALTKTLVVVSAAVVTLTLAPALRALLVRGKVVPEFTNPLTRNLVAIYRPFVHFALARPSFTLATAALAVISCIPLLPKLGGEFLPRIDEGDLLFMPTAQPGAPPEQTAVQLSWQDRAMSQLPEVDTVFGKVGRADTGTDPAPYTMAETVVRLRPRSEWPKIARTRWYSTWASEPLRRVLGLVWPEQTPRTTAELVDALDHAARLPGWTSAWTAPARARMDMMATGVRTPVGIRIVAPPDANAQHLDILEAVGTELRDIVARIPGTRSAVFESQGGETWPSFEPDPAALARYGVDPILLEATVALLATGGVLGEIEDGGKRLRVRIAPTLHTGAHGTAEEWRTITVGSSSGQPIPLALLGRPTYVTRPAVLRSEGGKLVAYVYVDLEDGVDIERYVEKARLDVDRAMAGRAVRIEWTGQYELLASGKKHLAWIIPAVIVSMLLLLWLQFRSVAEAAIILVSVPFALVGSLWTLFLLSYPLSAPVWVGLLSTVGLAMQTGVVMVVYIDEAFHARMRKGLIKTRDDIVAAHAEGTILRLRPKIMTIATMAASLLPLLWTEGPGADVMKRVAAPMLGGLVTSTALTLEVLPVIYTIWRWHQLRRAQSFGSELISDPSRVISFQ</sequence>
<dbReference type="InterPro" id="IPR001036">
    <property type="entry name" value="Acrflvin-R"/>
</dbReference>
<dbReference type="Gene3D" id="3.30.70.1440">
    <property type="entry name" value="Multidrug efflux transporter AcrB pore domain"/>
    <property type="match status" value="1"/>
</dbReference>
<feature type="transmembrane region" description="Helical" evidence="1">
    <location>
        <begin position="456"/>
        <end position="477"/>
    </location>
</feature>
<keyword evidence="1" id="KW-0472">Membrane</keyword>
<dbReference type="SUPFAM" id="SSF82693">
    <property type="entry name" value="Multidrug efflux transporter AcrB pore domain, PN1, PN2, PC1 and PC2 subdomains"/>
    <property type="match status" value="2"/>
</dbReference>
<keyword evidence="1" id="KW-1133">Transmembrane helix</keyword>
<dbReference type="InterPro" id="IPR027463">
    <property type="entry name" value="AcrB_DN_DC_subdom"/>
</dbReference>
<keyword evidence="1" id="KW-0812">Transmembrane</keyword>
<dbReference type="Gene3D" id="3.30.2090.10">
    <property type="entry name" value="Multidrug efflux transporter AcrB TolC docking domain, DN and DC subdomains"/>
    <property type="match status" value="2"/>
</dbReference>
<organism evidence="2 3">
    <name type="scientific">Pendulispora brunnea</name>
    <dbReference type="NCBI Taxonomy" id="2905690"/>
    <lineage>
        <taxon>Bacteria</taxon>
        <taxon>Pseudomonadati</taxon>
        <taxon>Myxococcota</taxon>
        <taxon>Myxococcia</taxon>
        <taxon>Myxococcales</taxon>
        <taxon>Sorangiineae</taxon>
        <taxon>Pendulisporaceae</taxon>
        <taxon>Pendulispora</taxon>
    </lineage>
</organism>
<gene>
    <name evidence="2" type="ORF">LZC95_05685</name>
</gene>
<dbReference type="Gene3D" id="3.30.70.1430">
    <property type="entry name" value="Multidrug efflux transporter AcrB pore domain"/>
    <property type="match status" value="2"/>
</dbReference>
<feature type="transmembrane region" description="Helical" evidence="1">
    <location>
        <begin position="426"/>
        <end position="444"/>
    </location>
</feature>
<feature type="transmembrane region" description="Helical" evidence="1">
    <location>
        <begin position="333"/>
        <end position="352"/>
    </location>
</feature>
<feature type="transmembrane region" description="Helical" evidence="1">
    <location>
        <begin position="995"/>
        <end position="1011"/>
    </location>
</feature>
<dbReference type="EMBL" id="CP089982">
    <property type="protein sequence ID" value="WXA96327.1"/>
    <property type="molecule type" value="Genomic_DNA"/>
</dbReference>
<keyword evidence="3" id="KW-1185">Reference proteome</keyword>
<evidence type="ECO:0000313" key="2">
    <source>
        <dbReference type="EMBL" id="WXA96327.1"/>
    </source>
</evidence>
<feature type="transmembrane region" description="Helical" evidence="1">
    <location>
        <begin position="938"/>
        <end position="960"/>
    </location>
</feature>
<dbReference type="PANTHER" id="PTHR32063:SF19">
    <property type="entry name" value="CATION EFFLUX SYSTEM PROTEIN CUSA"/>
    <property type="match status" value="1"/>
</dbReference>
<dbReference type="PRINTS" id="PR00702">
    <property type="entry name" value="ACRIFLAVINRP"/>
</dbReference>
<dbReference type="RefSeq" id="WP_394846943.1">
    <property type="nucleotide sequence ID" value="NZ_CP089982.1"/>
</dbReference>
<feature type="transmembrane region" description="Helical" evidence="1">
    <location>
        <begin position="910"/>
        <end position="932"/>
    </location>
</feature>
<proteinExistence type="predicted"/>